<name>A0A1I0IUI0_9FIRM</name>
<gene>
    <name evidence="3" type="ORF">SAMN05216521_104514</name>
</gene>
<organism evidence="3 4">
    <name type="scientific">Enterocloster clostridioformis</name>
    <dbReference type="NCBI Taxonomy" id="1531"/>
    <lineage>
        <taxon>Bacteria</taxon>
        <taxon>Bacillati</taxon>
        <taxon>Bacillota</taxon>
        <taxon>Clostridia</taxon>
        <taxon>Lachnospirales</taxon>
        <taxon>Lachnospiraceae</taxon>
        <taxon>Enterocloster</taxon>
    </lineage>
</organism>
<reference evidence="3 4" key="1">
    <citation type="submission" date="2016-10" db="EMBL/GenBank/DDBJ databases">
        <authorList>
            <person name="Varghese N."/>
            <person name="Submissions S."/>
        </authorList>
    </citation>
    <scope>NUCLEOTIDE SEQUENCE [LARGE SCALE GENOMIC DNA]</scope>
    <source>
        <strain evidence="3 4">NLAE-zl-C196</strain>
    </source>
</reference>
<feature type="domain" description="Large polyvalent protein-associated" evidence="2">
    <location>
        <begin position="85"/>
        <end position="162"/>
    </location>
</feature>
<dbReference type="EMBL" id="FOIO01000045">
    <property type="protein sequence ID" value="SEU00895.1"/>
    <property type="molecule type" value="Genomic_DNA"/>
</dbReference>
<evidence type="ECO:0000313" key="3">
    <source>
        <dbReference type="EMBL" id="SEU00895.1"/>
    </source>
</evidence>
<accession>A0A1I0IUI0</accession>
<proteinExistence type="predicted"/>
<dbReference type="AlphaFoldDB" id="A0A1I0IUI0"/>
<dbReference type="InterPro" id="IPR040568">
    <property type="entry name" value="LPD16"/>
</dbReference>
<evidence type="ECO:0000259" key="2">
    <source>
        <dbReference type="Pfam" id="PF18830"/>
    </source>
</evidence>
<sequence length="278" mass="31922">MMNEFNPDGKDIRFIDSHYRDLFRIPDGGTIQVHYSDDTVVIKPCKFIDEYHTQIGNNVFHICQFAELLERNGSYCQAEPEILGDEAAWLVGRDRYLAIQTCEDGYDYTLFDKEFHEIDGGQLDNPELSMLEARAEILAGFGLQMRELRVQVYEEVMEKSEAVEAVNASLLDLAKQIDQFSDEYDHYEYADRVDDKKSNIVEIYHDLTNGNAAPYRDFLEQVIEDSDEISVVQAATQLKNELDKAVSRPKESVIDQLKQISGQATPSKMSHSFKEPER</sequence>
<dbReference type="Pfam" id="PF18830">
    <property type="entry name" value="LPD16"/>
    <property type="match status" value="1"/>
</dbReference>
<dbReference type="Proteomes" id="UP000182121">
    <property type="component" value="Unassembled WGS sequence"/>
</dbReference>
<evidence type="ECO:0000256" key="1">
    <source>
        <dbReference type="SAM" id="MobiDB-lite"/>
    </source>
</evidence>
<evidence type="ECO:0000313" key="4">
    <source>
        <dbReference type="Proteomes" id="UP000182121"/>
    </source>
</evidence>
<protein>
    <recommendedName>
        <fullName evidence="2">Large polyvalent protein-associated domain-containing protein</fullName>
    </recommendedName>
</protein>
<dbReference type="RefSeq" id="WP_074663525.1">
    <property type="nucleotide sequence ID" value="NZ_FOIO01000045.1"/>
</dbReference>
<comment type="caution">
    <text evidence="3">The sequence shown here is derived from an EMBL/GenBank/DDBJ whole genome shotgun (WGS) entry which is preliminary data.</text>
</comment>
<feature type="region of interest" description="Disordered" evidence="1">
    <location>
        <begin position="256"/>
        <end position="278"/>
    </location>
</feature>
<feature type="compositionally biased region" description="Polar residues" evidence="1">
    <location>
        <begin position="258"/>
        <end position="270"/>
    </location>
</feature>